<reference evidence="4" key="1">
    <citation type="journal article" date="2018" name="Nat. Plants">
        <title>Whole-genome landscape of Medicago truncatula symbiotic genes.</title>
        <authorList>
            <person name="Pecrix Y."/>
            <person name="Gamas P."/>
            <person name="Carrere S."/>
        </authorList>
    </citation>
    <scope>NUCLEOTIDE SEQUENCE</scope>
    <source>
        <tissue evidence="4">Leaves</tissue>
    </source>
</reference>
<feature type="domain" description="Chalcone/stilbene synthase N-terminal" evidence="3">
    <location>
        <begin position="1"/>
        <end position="53"/>
    </location>
</feature>
<evidence type="ECO:0000256" key="2">
    <source>
        <dbReference type="ARBA" id="ARBA00023315"/>
    </source>
</evidence>
<dbReference type="GO" id="GO:0016210">
    <property type="term" value="F:naringenin-chalcone synthase activity"/>
    <property type="evidence" value="ECO:0007669"/>
    <property type="project" value="UniProtKB-EC"/>
</dbReference>
<evidence type="ECO:0000259" key="3">
    <source>
        <dbReference type="Pfam" id="PF00195"/>
    </source>
</evidence>
<dbReference type="PANTHER" id="PTHR11877:SF62">
    <property type="entry name" value="CHALCONE SYNTHASE 7"/>
    <property type="match status" value="1"/>
</dbReference>
<dbReference type="AlphaFoldDB" id="A0A396HJF4"/>
<dbReference type="Gene3D" id="3.40.47.10">
    <property type="match status" value="1"/>
</dbReference>
<dbReference type="EC" id="2.3.1.74" evidence="4"/>
<organism evidence="4">
    <name type="scientific">Medicago truncatula</name>
    <name type="common">Barrel medic</name>
    <name type="synonym">Medicago tribuloides</name>
    <dbReference type="NCBI Taxonomy" id="3880"/>
    <lineage>
        <taxon>Eukaryota</taxon>
        <taxon>Viridiplantae</taxon>
        <taxon>Streptophyta</taxon>
        <taxon>Embryophyta</taxon>
        <taxon>Tracheophyta</taxon>
        <taxon>Spermatophyta</taxon>
        <taxon>Magnoliopsida</taxon>
        <taxon>eudicotyledons</taxon>
        <taxon>Gunneridae</taxon>
        <taxon>Pentapetalae</taxon>
        <taxon>rosids</taxon>
        <taxon>fabids</taxon>
        <taxon>Fabales</taxon>
        <taxon>Fabaceae</taxon>
        <taxon>Papilionoideae</taxon>
        <taxon>50 kb inversion clade</taxon>
        <taxon>NPAAA clade</taxon>
        <taxon>Hologalegina</taxon>
        <taxon>IRL clade</taxon>
        <taxon>Trifolieae</taxon>
        <taxon>Medicago</taxon>
    </lineage>
</organism>
<dbReference type="EMBL" id="PSQE01000005">
    <property type="protein sequence ID" value="RHN53406.1"/>
    <property type="molecule type" value="Genomic_DNA"/>
</dbReference>
<dbReference type="InterPro" id="IPR001099">
    <property type="entry name" value="Chalcone/stilbene_synt_N"/>
</dbReference>
<dbReference type="Gramene" id="rna28309">
    <property type="protein sequence ID" value="RHN53406.1"/>
    <property type="gene ID" value="gene28309"/>
</dbReference>
<proteinExistence type="predicted"/>
<dbReference type="SUPFAM" id="SSF53901">
    <property type="entry name" value="Thiolase-like"/>
    <property type="match status" value="1"/>
</dbReference>
<keyword evidence="1 4" id="KW-0808">Transferase</keyword>
<dbReference type="Pfam" id="PF00195">
    <property type="entry name" value="Chal_sti_synt_N"/>
    <property type="match status" value="1"/>
</dbReference>
<dbReference type="InterPro" id="IPR011141">
    <property type="entry name" value="Polyketide_synthase_type-III"/>
</dbReference>
<dbReference type="InterPro" id="IPR016039">
    <property type="entry name" value="Thiolase-like"/>
</dbReference>
<dbReference type="PANTHER" id="PTHR11877">
    <property type="entry name" value="HYDROXYMETHYLGLUTARYL-COA SYNTHASE"/>
    <property type="match status" value="1"/>
</dbReference>
<comment type="caution">
    <text evidence="4">The sequence shown here is derived from an EMBL/GenBank/DDBJ whole genome shotgun (WGS) entry which is preliminary data.</text>
</comment>
<evidence type="ECO:0000256" key="1">
    <source>
        <dbReference type="ARBA" id="ARBA00022679"/>
    </source>
</evidence>
<accession>A0A396HJF4</accession>
<gene>
    <name evidence="4" type="ORF">MtrunA17_Chr5g0395531</name>
</gene>
<dbReference type="Proteomes" id="UP000265566">
    <property type="component" value="Chromosome 5"/>
</dbReference>
<keyword evidence="2 4" id="KW-0012">Acyltransferase</keyword>
<sequence>MIKRRYMYQTEAILKENPNFCTYMTPSLDARQDMVVRDVPRLGNEAAVKAIKE</sequence>
<evidence type="ECO:0000313" key="4">
    <source>
        <dbReference type="EMBL" id="RHN53406.1"/>
    </source>
</evidence>
<protein>
    <submittedName>
        <fullName evidence="4">Chalcone synthase 3</fullName>
        <ecNumber evidence="4">2.3.1.74</ecNumber>
    </submittedName>
</protein>
<name>A0A396HJF4_MEDTR</name>